<feature type="region of interest" description="Disordered" evidence="1">
    <location>
        <begin position="1"/>
        <end position="55"/>
    </location>
</feature>
<dbReference type="EMBL" id="JBJKFK010005016">
    <property type="protein sequence ID" value="KAL3308569.1"/>
    <property type="molecule type" value="Genomic_DNA"/>
</dbReference>
<reference evidence="2 3" key="1">
    <citation type="submission" date="2024-11" db="EMBL/GenBank/DDBJ databases">
        <title>Adaptive evolution of stress response genes in parasites aligns with host niche diversity.</title>
        <authorList>
            <person name="Hahn C."/>
            <person name="Resl P."/>
        </authorList>
    </citation>
    <scope>NUCLEOTIDE SEQUENCE [LARGE SCALE GENOMIC DNA]</scope>
    <source>
        <strain evidence="2">EGGRZ-B1_66</strain>
        <tissue evidence="2">Body</tissue>
    </source>
</reference>
<sequence length="105" mass="11971">MEVDAHYCGDPNDDSTLEGEDDQINCSLRSREEDEADECDEPNEESTLENDDDQASQIKKWGKEIFKITDKENIGYVTRDALEVTFKNESTDKDDVAVSLIINFM</sequence>
<proteinExistence type="predicted"/>
<dbReference type="Proteomes" id="UP001626550">
    <property type="component" value="Unassembled WGS sequence"/>
</dbReference>
<protein>
    <submittedName>
        <fullName evidence="2">Uncharacterized protein</fullName>
    </submittedName>
</protein>
<gene>
    <name evidence="2" type="ORF">Ciccas_012896</name>
</gene>
<keyword evidence="3" id="KW-1185">Reference proteome</keyword>
<accession>A0ABD2PMK7</accession>
<dbReference type="AlphaFoldDB" id="A0ABD2PMK7"/>
<evidence type="ECO:0000313" key="2">
    <source>
        <dbReference type="EMBL" id="KAL3308569.1"/>
    </source>
</evidence>
<evidence type="ECO:0000313" key="3">
    <source>
        <dbReference type="Proteomes" id="UP001626550"/>
    </source>
</evidence>
<evidence type="ECO:0000256" key="1">
    <source>
        <dbReference type="SAM" id="MobiDB-lite"/>
    </source>
</evidence>
<comment type="caution">
    <text evidence="2">The sequence shown here is derived from an EMBL/GenBank/DDBJ whole genome shotgun (WGS) entry which is preliminary data.</text>
</comment>
<name>A0ABD2PMK7_9PLAT</name>
<feature type="compositionally biased region" description="Acidic residues" evidence="1">
    <location>
        <begin position="33"/>
        <end position="54"/>
    </location>
</feature>
<organism evidence="2 3">
    <name type="scientific">Cichlidogyrus casuarinus</name>
    <dbReference type="NCBI Taxonomy" id="1844966"/>
    <lineage>
        <taxon>Eukaryota</taxon>
        <taxon>Metazoa</taxon>
        <taxon>Spiralia</taxon>
        <taxon>Lophotrochozoa</taxon>
        <taxon>Platyhelminthes</taxon>
        <taxon>Monogenea</taxon>
        <taxon>Monopisthocotylea</taxon>
        <taxon>Dactylogyridea</taxon>
        <taxon>Ancyrocephalidae</taxon>
        <taxon>Cichlidogyrus</taxon>
    </lineage>
</organism>
<feature type="compositionally biased region" description="Acidic residues" evidence="1">
    <location>
        <begin position="11"/>
        <end position="23"/>
    </location>
</feature>